<dbReference type="CDD" id="cd06267">
    <property type="entry name" value="PBP1_LacI_sugar_binding-like"/>
    <property type="match status" value="1"/>
</dbReference>
<evidence type="ECO:0000313" key="5">
    <source>
        <dbReference type="EMBL" id="MFB9377800.1"/>
    </source>
</evidence>
<evidence type="ECO:0000256" key="2">
    <source>
        <dbReference type="ARBA" id="ARBA00023125"/>
    </source>
</evidence>
<dbReference type="SUPFAM" id="SSF47413">
    <property type="entry name" value="lambda repressor-like DNA-binding domains"/>
    <property type="match status" value="1"/>
</dbReference>
<dbReference type="Proteomes" id="UP001589748">
    <property type="component" value="Unassembled WGS sequence"/>
</dbReference>
<dbReference type="Gene3D" id="3.40.50.2300">
    <property type="match status" value="2"/>
</dbReference>
<name>A0ABV5LUS6_9ACTN</name>
<evidence type="ECO:0000259" key="4">
    <source>
        <dbReference type="PROSITE" id="PS50932"/>
    </source>
</evidence>
<organism evidence="5 6">
    <name type="scientific">Kineococcus gynurae</name>
    <dbReference type="NCBI Taxonomy" id="452979"/>
    <lineage>
        <taxon>Bacteria</taxon>
        <taxon>Bacillati</taxon>
        <taxon>Actinomycetota</taxon>
        <taxon>Actinomycetes</taxon>
        <taxon>Kineosporiales</taxon>
        <taxon>Kineosporiaceae</taxon>
        <taxon>Kineococcus</taxon>
    </lineage>
</organism>
<accession>A0ABV5LUS6</accession>
<dbReference type="CDD" id="cd01392">
    <property type="entry name" value="HTH_LacI"/>
    <property type="match status" value="1"/>
</dbReference>
<dbReference type="PROSITE" id="PS00356">
    <property type="entry name" value="HTH_LACI_1"/>
    <property type="match status" value="1"/>
</dbReference>
<sequence length="321" mass="33305">MNPAPRRAATILDVAAAAGVSRQTVTRALHEMPGIAVATRERVLAAAAELDYRPSRFGRGLVKPGARTLGLLVADLANPYYPELASRVLREAGAAGWHVVLAEPGTSDVVETGVDAVLSFTGRAFVAPRGAPNLPVVEVGVEPDRADCPGCPTSRHARVRLDLAPAVHAAVAHLVAAGVRSPVLHEARGRSTPSRRVGLFRDAFAAAGIPVRVVPAGTATPAGSDAVVAFNDVGAFGVLRELRQAGVAVPESVRVVGVDGLTIGRYVTPRPSTLALDMAEVATVALEQVFALAEGRASASGTTERCPTRRVEHRFVVGESG</sequence>
<keyword evidence="3" id="KW-0804">Transcription</keyword>
<dbReference type="PROSITE" id="PS50932">
    <property type="entry name" value="HTH_LACI_2"/>
    <property type="match status" value="1"/>
</dbReference>
<dbReference type="InterPro" id="IPR028082">
    <property type="entry name" value="Peripla_BP_I"/>
</dbReference>
<dbReference type="SMART" id="SM00354">
    <property type="entry name" value="HTH_LACI"/>
    <property type="match status" value="1"/>
</dbReference>
<proteinExistence type="predicted"/>
<dbReference type="Gene3D" id="1.10.260.40">
    <property type="entry name" value="lambda repressor-like DNA-binding domains"/>
    <property type="match status" value="1"/>
</dbReference>
<dbReference type="GO" id="GO:0003677">
    <property type="term" value="F:DNA binding"/>
    <property type="evidence" value="ECO:0007669"/>
    <property type="project" value="UniProtKB-KW"/>
</dbReference>
<dbReference type="InterPro" id="IPR000843">
    <property type="entry name" value="HTH_LacI"/>
</dbReference>
<dbReference type="EMBL" id="JBHMDM010000007">
    <property type="protein sequence ID" value="MFB9377800.1"/>
    <property type="molecule type" value="Genomic_DNA"/>
</dbReference>
<dbReference type="PANTHER" id="PTHR30146">
    <property type="entry name" value="LACI-RELATED TRANSCRIPTIONAL REPRESSOR"/>
    <property type="match status" value="1"/>
</dbReference>
<evidence type="ECO:0000256" key="3">
    <source>
        <dbReference type="ARBA" id="ARBA00023163"/>
    </source>
</evidence>
<keyword evidence="2 5" id="KW-0238">DNA-binding</keyword>
<evidence type="ECO:0000313" key="6">
    <source>
        <dbReference type="Proteomes" id="UP001589748"/>
    </source>
</evidence>
<feature type="domain" description="HTH lacI-type" evidence="4">
    <location>
        <begin position="9"/>
        <end position="63"/>
    </location>
</feature>
<dbReference type="RefSeq" id="WP_380137850.1">
    <property type="nucleotide sequence ID" value="NZ_JBHLUI010000008.1"/>
</dbReference>
<dbReference type="InterPro" id="IPR046335">
    <property type="entry name" value="LacI/GalR-like_sensor"/>
</dbReference>
<protein>
    <submittedName>
        <fullName evidence="5">LacI family DNA-binding transcriptional regulator</fullName>
    </submittedName>
</protein>
<gene>
    <name evidence="5" type="ORF">ACFFVI_12560</name>
</gene>
<dbReference type="PANTHER" id="PTHR30146:SF109">
    <property type="entry name" value="HTH-TYPE TRANSCRIPTIONAL REGULATOR GALS"/>
    <property type="match status" value="1"/>
</dbReference>
<dbReference type="SUPFAM" id="SSF53822">
    <property type="entry name" value="Periplasmic binding protein-like I"/>
    <property type="match status" value="1"/>
</dbReference>
<dbReference type="Pfam" id="PF13377">
    <property type="entry name" value="Peripla_BP_3"/>
    <property type="match status" value="1"/>
</dbReference>
<dbReference type="InterPro" id="IPR010982">
    <property type="entry name" value="Lambda_DNA-bd_dom_sf"/>
</dbReference>
<comment type="caution">
    <text evidence="5">The sequence shown here is derived from an EMBL/GenBank/DDBJ whole genome shotgun (WGS) entry which is preliminary data.</text>
</comment>
<keyword evidence="6" id="KW-1185">Reference proteome</keyword>
<dbReference type="Pfam" id="PF00356">
    <property type="entry name" value="LacI"/>
    <property type="match status" value="1"/>
</dbReference>
<reference evidence="5 6" key="1">
    <citation type="submission" date="2024-09" db="EMBL/GenBank/DDBJ databases">
        <authorList>
            <person name="Sun Q."/>
            <person name="Mori K."/>
        </authorList>
    </citation>
    <scope>NUCLEOTIDE SEQUENCE [LARGE SCALE GENOMIC DNA]</scope>
    <source>
        <strain evidence="5 6">TISTR 1856</strain>
    </source>
</reference>
<keyword evidence="1" id="KW-0805">Transcription regulation</keyword>
<evidence type="ECO:0000256" key="1">
    <source>
        <dbReference type="ARBA" id="ARBA00023015"/>
    </source>
</evidence>